<dbReference type="Proteomes" id="UP001208017">
    <property type="component" value="Unassembled WGS sequence"/>
</dbReference>
<dbReference type="PANTHER" id="PTHR23517:SF3">
    <property type="entry name" value="INTEGRAL MEMBRANE TRANSPORT PROTEIN"/>
    <property type="match status" value="1"/>
</dbReference>
<comment type="caution">
    <text evidence="9">The sequence shown here is derived from an EMBL/GenBank/DDBJ whole genome shotgun (WGS) entry which is preliminary data.</text>
</comment>
<name>A0ABT3X424_9BACL</name>
<dbReference type="InterPro" id="IPR050171">
    <property type="entry name" value="MFS_Transporters"/>
</dbReference>
<evidence type="ECO:0000256" key="6">
    <source>
        <dbReference type="ARBA" id="ARBA00023136"/>
    </source>
</evidence>
<feature type="transmembrane region" description="Helical" evidence="7">
    <location>
        <begin position="17"/>
        <end position="36"/>
    </location>
</feature>
<proteinExistence type="predicted"/>
<feature type="transmembrane region" description="Helical" evidence="7">
    <location>
        <begin position="134"/>
        <end position="152"/>
    </location>
</feature>
<feature type="domain" description="Major facilitator superfamily (MFS) profile" evidence="8">
    <location>
        <begin position="165"/>
        <end position="396"/>
    </location>
</feature>
<evidence type="ECO:0000256" key="7">
    <source>
        <dbReference type="SAM" id="Phobius"/>
    </source>
</evidence>
<evidence type="ECO:0000256" key="3">
    <source>
        <dbReference type="ARBA" id="ARBA00022475"/>
    </source>
</evidence>
<reference evidence="9 10" key="1">
    <citation type="submission" date="2022-11" db="EMBL/GenBank/DDBJ databases">
        <title>Study of microbial diversity in lake waters.</title>
        <authorList>
            <person name="Zhang J."/>
        </authorList>
    </citation>
    <scope>NUCLEOTIDE SEQUENCE [LARGE SCALE GENOMIC DNA]</scope>
    <source>
        <strain evidence="9 10">DT12</strain>
    </source>
</reference>
<dbReference type="PANTHER" id="PTHR23517">
    <property type="entry name" value="RESISTANCE PROTEIN MDTM, PUTATIVE-RELATED-RELATED"/>
    <property type="match status" value="1"/>
</dbReference>
<evidence type="ECO:0000256" key="1">
    <source>
        <dbReference type="ARBA" id="ARBA00004651"/>
    </source>
</evidence>
<keyword evidence="3" id="KW-1003">Cell membrane</keyword>
<evidence type="ECO:0000259" key="8">
    <source>
        <dbReference type="PROSITE" id="PS50850"/>
    </source>
</evidence>
<feature type="transmembrane region" description="Helical" evidence="7">
    <location>
        <begin position="213"/>
        <end position="232"/>
    </location>
</feature>
<keyword evidence="6 7" id="KW-0472">Membrane</keyword>
<evidence type="ECO:0000313" key="9">
    <source>
        <dbReference type="EMBL" id="MCX7571649.1"/>
    </source>
</evidence>
<keyword evidence="10" id="KW-1185">Reference proteome</keyword>
<keyword evidence="5 7" id="KW-1133">Transmembrane helix</keyword>
<feature type="transmembrane region" description="Helical" evidence="7">
    <location>
        <begin position="238"/>
        <end position="260"/>
    </location>
</feature>
<comment type="subcellular location">
    <subcellularLocation>
        <location evidence="1">Cell membrane</location>
        <topology evidence="1">Multi-pass membrane protein</topology>
    </subcellularLocation>
</comment>
<dbReference type="InterPro" id="IPR011701">
    <property type="entry name" value="MFS"/>
</dbReference>
<keyword evidence="4 7" id="KW-0812">Transmembrane</keyword>
<evidence type="ECO:0000313" key="10">
    <source>
        <dbReference type="Proteomes" id="UP001208017"/>
    </source>
</evidence>
<feature type="transmembrane region" description="Helical" evidence="7">
    <location>
        <begin position="158"/>
        <end position="177"/>
    </location>
</feature>
<dbReference type="InterPro" id="IPR020846">
    <property type="entry name" value="MFS_dom"/>
</dbReference>
<feature type="transmembrane region" description="Helical" evidence="7">
    <location>
        <begin position="68"/>
        <end position="85"/>
    </location>
</feature>
<dbReference type="InterPro" id="IPR036259">
    <property type="entry name" value="MFS_trans_sf"/>
</dbReference>
<protein>
    <submittedName>
        <fullName evidence="9">MFS transporter</fullName>
    </submittedName>
</protein>
<sequence>MQRDLGFFYLYRITSRLYFHLPVLFVYFFMVGIPVWQIEILLAVYGVMISLTSQVSVTLMRFMKQKQVIAFGELLKGLGLLIIIWDTNFWFGLAGQIVTGVGYSLAAGTDSALLRQVCSKMEQGIYQKVESGSASYMFLAALGAGIVGSVLFGYEQHWAFYAGMAANVVAIGMILAIREEAAVQPAAASTGASALPKQSFTSTQKFWMSYYSLSRAFALAPFVGFLPFFFFTTLQVSLYWFGVVLSLFSVAAFISARYMVRWSERYGSRTMTMTAMGLLFVSMLLFGFFDQLWAGLIAITLMGLSSGGVRPLTISNLNRTEMTPSQRTALLSSMERQYGVWNASLLLAGGYVIYQFGFQPLTLAMAGLYVMLLLILFLTFGKSTGNTLEGNREASM</sequence>
<feature type="transmembrane region" description="Helical" evidence="7">
    <location>
        <begin position="91"/>
        <end position="113"/>
    </location>
</feature>
<evidence type="ECO:0000256" key="5">
    <source>
        <dbReference type="ARBA" id="ARBA00022989"/>
    </source>
</evidence>
<gene>
    <name evidence="9" type="ORF">OS242_17035</name>
</gene>
<dbReference type="Pfam" id="PF07690">
    <property type="entry name" value="MFS_1"/>
    <property type="match status" value="1"/>
</dbReference>
<organism evidence="9 10">
    <name type="scientific">Tumebacillus lacus</name>
    <dbReference type="NCBI Taxonomy" id="2995335"/>
    <lineage>
        <taxon>Bacteria</taxon>
        <taxon>Bacillati</taxon>
        <taxon>Bacillota</taxon>
        <taxon>Bacilli</taxon>
        <taxon>Bacillales</taxon>
        <taxon>Alicyclobacillaceae</taxon>
        <taxon>Tumebacillus</taxon>
    </lineage>
</organism>
<dbReference type="Gene3D" id="1.20.1250.20">
    <property type="entry name" value="MFS general substrate transporter like domains"/>
    <property type="match status" value="2"/>
</dbReference>
<keyword evidence="2" id="KW-0813">Transport</keyword>
<accession>A0ABT3X424</accession>
<dbReference type="PROSITE" id="PS50850">
    <property type="entry name" value="MFS"/>
    <property type="match status" value="1"/>
</dbReference>
<dbReference type="RefSeq" id="WP_267152899.1">
    <property type="nucleotide sequence ID" value="NZ_JAPMLT010000012.1"/>
</dbReference>
<feature type="transmembrane region" description="Helical" evidence="7">
    <location>
        <begin position="363"/>
        <end position="381"/>
    </location>
</feature>
<dbReference type="EMBL" id="JAPMLT010000012">
    <property type="protein sequence ID" value="MCX7571649.1"/>
    <property type="molecule type" value="Genomic_DNA"/>
</dbReference>
<dbReference type="SUPFAM" id="SSF103473">
    <property type="entry name" value="MFS general substrate transporter"/>
    <property type="match status" value="1"/>
</dbReference>
<evidence type="ECO:0000256" key="2">
    <source>
        <dbReference type="ARBA" id="ARBA00022448"/>
    </source>
</evidence>
<feature type="transmembrane region" description="Helical" evidence="7">
    <location>
        <begin position="272"/>
        <end position="289"/>
    </location>
</feature>
<evidence type="ECO:0000256" key="4">
    <source>
        <dbReference type="ARBA" id="ARBA00022692"/>
    </source>
</evidence>